<feature type="transmembrane region" description="Helical" evidence="18">
    <location>
        <begin position="351"/>
        <end position="377"/>
    </location>
</feature>
<keyword evidence="9 18" id="KW-0249">Electron transport</keyword>
<evidence type="ECO:0000256" key="15">
    <source>
        <dbReference type="ARBA" id="ARBA00023284"/>
    </source>
</evidence>
<dbReference type="InterPro" id="IPR003834">
    <property type="entry name" value="Cyt_c_assmbl_TM_dom"/>
</dbReference>
<evidence type="ECO:0000256" key="9">
    <source>
        <dbReference type="ARBA" id="ARBA00022982"/>
    </source>
</evidence>
<dbReference type="PANTHER" id="PTHR32234:SF0">
    <property type="entry name" value="THIOL:DISULFIDE INTERCHANGE PROTEIN DSBD"/>
    <property type="match status" value="1"/>
</dbReference>
<evidence type="ECO:0000256" key="1">
    <source>
        <dbReference type="ARBA" id="ARBA00004429"/>
    </source>
</evidence>
<feature type="transmembrane region" description="Helical" evidence="18">
    <location>
        <begin position="448"/>
        <end position="468"/>
    </location>
</feature>
<dbReference type="InterPro" id="IPR013766">
    <property type="entry name" value="Thioredoxin_domain"/>
</dbReference>
<keyword evidence="4 18" id="KW-1003">Cell membrane</keyword>
<dbReference type="Gene3D" id="2.60.40.1250">
    <property type="entry name" value="Thiol:disulfide interchange protein DsbD, N-terminal domain"/>
    <property type="match status" value="1"/>
</dbReference>
<accession>A0ABV4UFK8</accession>
<keyword evidence="13 18" id="KW-0472">Membrane</keyword>
<protein>
    <recommendedName>
        <fullName evidence="18">Thiol:disulfide interchange protein DsbD</fullName>
        <ecNumber evidence="18">1.8.1.8</ecNumber>
    </recommendedName>
    <alternativeName>
        <fullName evidence="18">Protein-disulfide reductase</fullName>
        <shortName evidence="18">Disulfide reductase</shortName>
    </alternativeName>
</protein>
<dbReference type="NCBIfam" id="NF001419">
    <property type="entry name" value="PRK00293.1"/>
    <property type="match status" value="1"/>
</dbReference>
<dbReference type="EC" id="1.8.1.8" evidence="18"/>
<evidence type="ECO:0000256" key="13">
    <source>
        <dbReference type="ARBA" id="ARBA00023136"/>
    </source>
</evidence>
<dbReference type="Pfam" id="PF02683">
    <property type="entry name" value="DsbD_TM"/>
    <property type="match status" value="1"/>
</dbReference>
<keyword evidence="21" id="KW-1185">Reference proteome</keyword>
<evidence type="ECO:0000256" key="11">
    <source>
        <dbReference type="ARBA" id="ARBA00023002"/>
    </source>
</evidence>
<gene>
    <name evidence="18 20" type="primary">dsbD</name>
    <name evidence="20" type="ORF">ABCS64_08795</name>
</gene>
<organism evidence="20 21">
    <name type="scientific">Dentiradicibacter hellwigii</name>
    <dbReference type="NCBI Taxonomy" id="3149053"/>
    <lineage>
        <taxon>Bacteria</taxon>
        <taxon>Pseudomonadati</taxon>
        <taxon>Pseudomonadota</taxon>
        <taxon>Betaproteobacteria</taxon>
        <taxon>Rhodocyclales</taxon>
        <taxon>Rhodocyclaceae</taxon>
        <taxon>Dentiradicibacter</taxon>
    </lineage>
</organism>
<feature type="transmembrane region" description="Helical" evidence="18">
    <location>
        <begin position="389"/>
        <end position="413"/>
    </location>
</feature>
<comment type="function">
    <text evidence="18">Required to facilitate the formation of correct disulfide bonds in some periplasmic proteins and for the assembly of the periplasmic c-type cytochromes. Acts by transferring electrons from cytoplasmic thioredoxin to the periplasm. This transfer involves a cascade of disulfide bond formation and reduction steps.</text>
</comment>
<evidence type="ECO:0000256" key="5">
    <source>
        <dbReference type="ARBA" id="ARBA00022519"/>
    </source>
</evidence>
<proteinExistence type="inferred from homology"/>
<dbReference type="PROSITE" id="PS00194">
    <property type="entry name" value="THIOREDOXIN_1"/>
    <property type="match status" value="1"/>
</dbReference>
<dbReference type="PROSITE" id="PS51352">
    <property type="entry name" value="THIOREDOXIN_2"/>
    <property type="match status" value="1"/>
</dbReference>
<dbReference type="EMBL" id="JBEUWX010000002">
    <property type="protein sequence ID" value="MFA9950408.1"/>
    <property type="molecule type" value="Genomic_DNA"/>
</dbReference>
<feature type="disulfide bond" description="Redox-active" evidence="18">
    <location>
        <begin position="554"/>
        <end position="557"/>
    </location>
</feature>
<dbReference type="CDD" id="cd02953">
    <property type="entry name" value="DsbDgamma"/>
    <property type="match status" value="1"/>
</dbReference>
<reference evidence="21" key="1">
    <citation type="submission" date="2024-06" db="EMBL/GenBank/DDBJ databases">
        <title>Radixoralia hellwigii gen. nov., sp nov., isolated from a root canal in the human oral cavity.</title>
        <authorList>
            <person name="Bartsch S."/>
            <person name="Wittmer A."/>
            <person name="Schulz A.-K."/>
            <person name="Neumann-Schaal M."/>
            <person name="Wolf J."/>
            <person name="Gronow S."/>
            <person name="Tennert C."/>
            <person name="Haecker G."/>
            <person name="Cieplik F."/>
            <person name="Al-Ahmad A."/>
        </authorList>
    </citation>
    <scope>NUCLEOTIDE SEQUENCE [LARGE SCALE GENOMIC DNA]</scope>
    <source>
        <strain evidence="21">Wk13</strain>
    </source>
</reference>
<evidence type="ECO:0000256" key="12">
    <source>
        <dbReference type="ARBA" id="ARBA00023027"/>
    </source>
</evidence>
<comment type="similarity">
    <text evidence="2 18">Belongs to the thioredoxin family. DsbD subfamily.</text>
</comment>
<evidence type="ECO:0000256" key="3">
    <source>
        <dbReference type="ARBA" id="ARBA00022448"/>
    </source>
</evidence>
<feature type="transmembrane region" description="Helical" evidence="18">
    <location>
        <begin position="304"/>
        <end position="326"/>
    </location>
</feature>
<dbReference type="InterPro" id="IPR017937">
    <property type="entry name" value="Thioredoxin_CS"/>
</dbReference>
<keyword evidence="8 18" id="KW-0201">Cytochrome c-type biogenesis</keyword>
<keyword evidence="6 18" id="KW-0812">Transmembrane</keyword>
<keyword evidence="11 18" id="KW-0560">Oxidoreductase</keyword>
<keyword evidence="3 18" id="KW-0813">Transport</keyword>
<dbReference type="GO" id="GO:0047134">
    <property type="term" value="F:protein-disulfide reductase [NAD(P)H] activity"/>
    <property type="evidence" value="ECO:0007669"/>
    <property type="project" value="UniProtKB-EC"/>
</dbReference>
<keyword evidence="14 18" id="KW-1015">Disulfide bond</keyword>
<dbReference type="SUPFAM" id="SSF74863">
    <property type="entry name" value="Thiol:disulfide interchange protein DsbD, N-terminal domain (DsbD-alpha)"/>
    <property type="match status" value="1"/>
</dbReference>
<evidence type="ECO:0000256" key="10">
    <source>
        <dbReference type="ARBA" id="ARBA00022989"/>
    </source>
</evidence>
<evidence type="ECO:0000256" key="2">
    <source>
        <dbReference type="ARBA" id="ARBA00007241"/>
    </source>
</evidence>
<comment type="caution">
    <text evidence="18">Lacks conserved residue(s) required for the propagation of feature annotation.</text>
</comment>
<evidence type="ECO:0000256" key="4">
    <source>
        <dbReference type="ARBA" id="ARBA00022475"/>
    </source>
</evidence>
<dbReference type="Proteomes" id="UP001574673">
    <property type="component" value="Unassembled WGS sequence"/>
</dbReference>
<dbReference type="Pfam" id="PF11412">
    <property type="entry name" value="DsbD_N"/>
    <property type="match status" value="1"/>
</dbReference>
<evidence type="ECO:0000256" key="16">
    <source>
        <dbReference type="ARBA" id="ARBA00047388"/>
    </source>
</evidence>
<comment type="catalytic activity">
    <reaction evidence="16 18">
        <text>[protein]-dithiol + NAD(+) = [protein]-disulfide + NADH + H(+)</text>
        <dbReference type="Rhea" id="RHEA:18749"/>
        <dbReference type="Rhea" id="RHEA-COMP:10593"/>
        <dbReference type="Rhea" id="RHEA-COMP:10594"/>
        <dbReference type="ChEBI" id="CHEBI:15378"/>
        <dbReference type="ChEBI" id="CHEBI:29950"/>
        <dbReference type="ChEBI" id="CHEBI:50058"/>
        <dbReference type="ChEBI" id="CHEBI:57540"/>
        <dbReference type="ChEBI" id="CHEBI:57945"/>
        <dbReference type="EC" id="1.8.1.8"/>
    </reaction>
</comment>
<keyword evidence="12 18" id="KW-0520">NAD</keyword>
<dbReference type="InterPro" id="IPR036249">
    <property type="entry name" value="Thioredoxin-like_sf"/>
</dbReference>
<evidence type="ECO:0000256" key="18">
    <source>
        <dbReference type="HAMAP-Rule" id="MF_00399"/>
    </source>
</evidence>
<feature type="transmembrane region" description="Helical" evidence="18">
    <location>
        <begin position="221"/>
        <end position="248"/>
    </location>
</feature>
<name>A0ABV4UFK8_9RHOO</name>
<feature type="chain" id="PRO_5044928256" description="Thiol:disulfide interchange protein DsbD" evidence="18">
    <location>
        <begin position="38"/>
        <end position="639"/>
    </location>
</feature>
<feature type="signal peptide" evidence="18">
    <location>
        <begin position="1"/>
        <end position="37"/>
    </location>
</feature>
<feature type="disulfide bond" description="Redox-active" evidence="18">
    <location>
        <begin position="139"/>
        <end position="145"/>
    </location>
</feature>
<dbReference type="InterPro" id="IPR022910">
    <property type="entry name" value="Thiol_diS_interchange_DbsD"/>
</dbReference>
<comment type="subcellular location">
    <subcellularLocation>
        <location evidence="1 18">Cell inner membrane</location>
        <topology evidence="1 18">Multi-pass membrane protein</topology>
    </subcellularLocation>
</comment>
<dbReference type="Pfam" id="PF13899">
    <property type="entry name" value="Thioredoxin_7"/>
    <property type="match status" value="1"/>
</dbReference>
<feature type="domain" description="Thioredoxin" evidence="19">
    <location>
        <begin position="499"/>
        <end position="639"/>
    </location>
</feature>
<comment type="catalytic activity">
    <reaction evidence="17 18">
        <text>[protein]-dithiol + NADP(+) = [protein]-disulfide + NADPH + H(+)</text>
        <dbReference type="Rhea" id="RHEA:18753"/>
        <dbReference type="Rhea" id="RHEA-COMP:10593"/>
        <dbReference type="Rhea" id="RHEA-COMP:10594"/>
        <dbReference type="ChEBI" id="CHEBI:15378"/>
        <dbReference type="ChEBI" id="CHEBI:29950"/>
        <dbReference type="ChEBI" id="CHEBI:50058"/>
        <dbReference type="ChEBI" id="CHEBI:57783"/>
        <dbReference type="ChEBI" id="CHEBI:58349"/>
        <dbReference type="EC" id="1.8.1.8"/>
    </reaction>
</comment>
<dbReference type="HAMAP" id="MF_00399">
    <property type="entry name" value="DbsD"/>
    <property type="match status" value="1"/>
</dbReference>
<dbReference type="SUPFAM" id="SSF52833">
    <property type="entry name" value="Thioredoxin-like"/>
    <property type="match status" value="1"/>
</dbReference>
<evidence type="ECO:0000256" key="7">
    <source>
        <dbReference type="ARBA" id="ARBA00022729"/>
    </source>
</evidence>
<evidence type="ECO:0000313" key="21">
    <source>
        <dbReference type="Proteomes" id="UP001574673"/>
    </source>
</evidence>
<evidence type="ECO:0000256" key="8">
    <source>
        <dbReference type="ARBA" id="ARBA00022748"/>
    </source>
</evidence>
<evidence type="ECO:0000256" key="17">
    <source>
        <dbReference type="ARBA" id="ARBA00047804"/>
    </source>
</evidence>
<dbReference type="RefSeq" id="WP_418891466.1">
    <property type="nucleotide sequence ID" value="NZ_JBEUWX010000002.1"/>
</dbReference>
<feature type="transmembrane region" description="Helical" evidence="18">
    <location>
        <begin position="480"/>
        <end position="499"/>
    </location>
</feature>
<dbReference type="PANTHER" id="PTHR32234">
    <property type="entry name" value="THIOL:DISULFIDE INTERCHANGE PROTEIN DSBD"/>
    <property type="match status" value="1"/>
</dbReference>
<feature type="transmembrane region" description="Helical" evidence="18">
    <location>
        <begin position="268"/>
        <end position="292"/>
    </location>
</feature>
<keyword evidence="10 18" id="KW-1133">Transmembrane helix</keyword>
<evidence type="ECO:0000256" key="6">
    <source>
        <dbReference type="ARBA" id="ARBA00022692"/>
    </source>
</evidence>
<dbReference type="InterPro" id="IPR028250">
    <property type="entry name" value="DsbDN"/>
</dbReference>
<keyword evidence="5 18" id="KW-0997">Cell inner membrane</keyword>
<dbReference type="InterPro" id="IPR035671">
    <property type="entry name" value="DsbD_gamma"/>
</dbReference>
<evidence type="ECO:0000259" key="19">
    <source>
        <dbReference type="PROSITE" id="PS51352"/>
    </source>
</evidence>
<feature type="transmembrane region" description="Helical" evidence="18">
    <location>
        <begin position="425"/>
        <end position="442"/>
    </location>
</feature>
<keyword evidence="15 18" id="KW-0676">Redox-active center</keyword>
<evidence type="ECO:0000256" key="14">
    <source>
        <dbReference type="ARBA" id="ARBA00023157"/>
    </source>
</evidence>
<evidence type="ECO:0000313" key="20">
    <source>
        <dbReference type="EMBL" id="MFA9950408.1"/>
    </source>
</evidence>
<comment type="caution">
    <text evidence="20">The sequence shown here is derived from an EMBL/GenBank/DDBJ whole genome shotgun (WGS) entry which is preliminary data.</text>
</comment>
<keyword evidence="7 18" id="KW-0732">Signal</keyword>
<dbReference type="Gene3D" id="3.40.30.10">
    <property type="entry name" value="Glutaredoxin"/>
    <property type="match status" value="1"/>
</dbReference>
<sequence length="639" mass="67778" precursor="true">MIDRFIRHIFRFTPPRLTALAPLLAFLLVSFSLPAAAEEFLPPEEAFRASVRALDSQTVEVNFDIAPGYYLYRDKFRFSAEPALLLPAGAPALPRGKQKHDENFGDVEVYYEQLSLRLPINRNRSGTLPLTLLMTSQGCAEGGICYPPQAHRLSVSLPDSDMAATTASNPPPAIAQIAQATKLPPAMDVAADSPLANGAVQENTGDDETSRIGRLFSEASLWLIIASFFGFGLALSLTPCVWPMFPILSSMIVRSGSQTAPVSQRRGLALATAYIFGMAAAYAAAGVAAGLTGTLLSTAFQNPWAIGAFALIFVALSLSMFGFYELQLPAGLRDRLAAGSARIRGGSLPSLALMGALSALLASPCVGPALAGALLYIGQTGNAPLGGAALFAMGLGMGVPLLLIGASAGALLPKAGPWMETVKKIFGFILLGTAHWLISPFLPPQLATAGWGLLLIAPALLFGIHRRLPQTGARGAQRAGKFIGLMLLLAGTLLLVSALSGGKSAAELFAVLSGRPTYETADLPFTPARTVAEVEAYARGSGKPVLLDFYADWCTACKEMERKTFAQPQVQQALAGWLLLRADVSANTADDKALLKRFNLYGPPGIIFFDRNGREITTPRIIGFQKAEEFITTLTPLAQ</sequence>
<dbReference type="InterPro" id="IPR036929">
    <property type="entry name" value="DsbDN_sf"/>
</dbReference>